<evidence type="ECO:0000256" key="7">
    <source>
        <dbReference type="ARBA" id="ARBA00023141"/>
    </source>
</evidence>
<evidence type="ECO:0000256" key="4">
    <source>
        <dbReference type="ARBA" id="ARBA00022272"/>
    </source>
</evidence>
<evidence type="ECO:0000313" key="12">
    <source>
        <dbReference type="Proteomes" id="UP000219452"/>
    </source>
</evidence>
<proteinExistence type="inferred from homology"/>
<evidence type="ECO:0000256" key="1">
    <source>
        <dbReference type="ARBA" id="ARBA00001164"/>
    </source>
</evidence>
<dbReference type="OrthoDB" id="9786954at2"/>
<evidence type="ECO:0000256" key="9">
    <source>
        <dbReference type="HAMAP-Rule" id="MF_00135"/>
    </source>
</evidence>
<dbReference type="GO" id="GO:0000162">
    <property type="term" value="P:L-tryptophan biosynthetic process"/>
    <property type="evidence" value="ECO:0007669"/>
    <property type="project" value="UniProtKB-UniRule"/>
</dbReference>
<keyword evidence="8 9" id="KW-0413">Isomerase</keyword>
<dbReference type="EMBL" id="OCNH01000001">
    <property type="protein sequence ID" value="SOD78230.1"/>
    <property type="molecule type" value="Genomic_DNA"/>
</dbReference>
<dbReference type="SUPFAM" id="SSF51366">
    <property type="entry name" value="Ribulose-phoshate binding barrel"/>
    <property type="match status" value="1"/>
</dbReference>
<evidence type="ECO:0000313" key="11">
    <source>
        <dbReference type="EMBL" id="SOD78230.1"/>
    </source>
</evidence>
<dbReference type="CDD" id="cd00405">
    <property type="entry name" value="PRAI"/>
    <property type="match status" value="1"/>
</dbReference>
<dbReference type="Proteomes" id="UP000219452">
    <property type="component" value="Unassembled WGS sequence"/>
</dbReference>
<keyword evidence="6 9" id="KW-0822">Tryptophan biosynthesis</keyword>
<evidence type="ECO:0000256" key="2">
    <source>
        <dbReference type="ARBA" id="ARBA00004664"/>
    </source>
</evidence>
<dbReference type="PANTHER" id="PTHR42894">
    <property type="entry name" value="N-(5'-PHOSPHORIBOSYL)ANTHRANILATE ISOMERASE"/>
    <property type="match status" value="1"/>
</dbReference>
<dbReference type="AlphaFoldDB" id="A0A286F4S1"/>
<sequence>MQSPFRTRVKICCISSIAEAQTAIQLGADALGLVGRMPSGPGVVADELAAQVVQATPPPIATFMLTSETTVADIVAHQRRVGANTIQLVDAVPADTYTQLKALLPAVKLVQVIHVIDERTIDEALLAVQLGADALLLDSGNPNLVVKELGGTGRIHNWQVSRRIVEQSSVPVFLAGGLNEGNVREAIETVRPFGLDICSGVRTNGQLDAQKLEVFIKLVQQLA</sequence>
<dbReference type="RefSeq" id="WP_097124097.1">
    <property type="nucleotide sequence ID" value="NZ_OCNH01000001.1"/>
</dbReference>
<feature type="domain" description="N-(5'phosphoribosyl) anthranilate isomerase (PRAI)" evidence="10">
    <location>
        <begin position="9"/>
        <end position="217"/>
    </location>
</feature>
<evidence type="ECO:0000256" key="3">
    <source>
        <dbReference type="ARBA" id="ARBA00012572"/>
    </source>
</evidence>
<dbReference type="InterPro" id="IPR044643">
    <property type="entry name" value="TrpF_fam"/>
</dbReference>
<dbReference type="InterPro" id="IPR013785">
    <property type="entry name" value="Aldolase_TIM"/>
</dbReference>
<dbReference type="Pfam" id="PF00697">
    <property type="entry name" value="PRAI"/>
    <property type="match status" value="1"/>
</dbReference>
<dbReference type="InterPro" id="IPR011060">
    <property type="entry name" value="RibuloseP-bd_barrel"/>
</dbReference>
<comment type="pathway">
    <text evidence="2 9">Amino-acid biosynthesis; L-tryptophan biosynthesis; L-tryptophan from chorismate: step 3/5.</text>
</comment>
<dbReference type="EC" id="5.3.1.24" evidence="3 9"/>
<name>A0A286F4S1_9BACT</name>
<dbReference type="InterPro" id="IPR001240">
    <property type="entry name" value="PRAI_dom"/>
</dbReference>
<dbReference type="HAMAP" id="MF_00135">
    <property type="entry name" value="PRAI"/>
    <property type="match status" value="1"/>
</dbReference>
<reference evidence="12" key="1">
    <citation type="submission" date="2017-09" db="EMBL/GenBank/DDBJ databases">
        <authorList>
            <person name="Varghese N."/>
            <person name="Submissions S."/>
        </authorList>
    </citation>
    <scope>NUCLEOTIDE SEQUENCE [LARGE SCALE GENOMIC DNA]</scope>
    <source>
        <strain evidence="12">DSM 29961</strain>
    </source>
</reference>
<keyword evidence="5 9" id="KW-0028">Amino-acid biosynthesis</keyword>
<dbReference type="GO" id="GO:0004640">
    <property type="term" value="F:phosphoribosylanthranilate isomerase activity"/>
    <property type="evidence" value="ECO:0007669"/>
    <property type="project" value="UniProtKB-UniRule"/>
</dbReference>
<evidence type="ECO:0000256" key="5">
    <source>
        <dbReference type="ARBA" id="ARBA00022605"/>
    </source>
</evidence>
<organism evidence="11 12">
    <name type="scientific">Spirosoma fluviale</name>
    <dbReference type="NCBI Taxonomy" id="1597977"/>
    <lineage>
        <taxon>Bacteria</taxon>
        <taxon>Pseudomonadati</taxon>
        <taxon>Bacteroidota</taxon>
        <taxon>Cytophagia</taxon>
        <taxon>Cytophagales</taxon>
        <taxon>Cytophagaceae</taxon>
        <taxon>Spirosoma</taxon>
    </lineage>
</organism>
<dbReference type="PANTHER" id="PTHR42894:SF1">
    <property type="entry name" value="N-(5'-PHOSPHORIBOSYL)ANTHRANILATE ISOMERASE"/>
    <property type="match status" value="1"/>
</dbReference>
<keyword evidence="7 9" id="KW-0057">Aromatic amino acid biosynthesis</keyword>
<dbReference type="UniPathway" id="UPA00035">
    <property type="reaction ID" value="UER00042"/>
</dbReference>
<accession>A0A286F4S1</accession>
<evidence type="ECO:0000259" key="10">
    <source>
        <dbReference type="Pfam" id="PF00697"/>
    </source>
</evidence>
<gene>
    <name evidence="9" type="primary">trpF</name>
    <name evidence="11" type="ORF">SAMN06269250_0358</name>
</gene>
<evidence type="ECO:0000256" key="8">
    <source>
        <dbReference type="ARBA" id="ARBA00023235"/>
    </source>
</evidence>
<comment type="similarity">
    <text evidence="9">Belongs to the TrpF family.</text>
</comment>
<keyword evidence="12" id="KW-1185">Reference proteome</keyword>
<comment type="catalytic activity">
    <reaction evidence="1 9">
        <text>N-(5-phospho-beta-D-ribosyl)anthranilate = 1-(2-carboxyphenylamino)-1-deoxy-D-ribulose 5-phosphate</text>
        <dbReference type="Rhea" id="RHEA:21540"/>
        <dbReference type="ChEBI" id="CHEBI:18277"/>
        <dbReference type="ChEBI" id="CHEBI:58613"/>
        <dbReference type="EC" id="5.3.1.24"/>
    </reaction>
</comment>
<protein>
    <recommendedName>
        <fullName evidence="4 9">N-(5'-phosphoribosyl)anthranilate isomerase</fullName>
        <shortName evidence="9">PRAI</shortName>
        <ecNumber evidence="3 9">5.3.1.24</ecNumber>
    </recommendedName>
</protein>
<dbReference type="Gene3D" id="3.20.20.70">
    <property type="entry name" value="Aldolase class I"/>
    <property type="match status" value="1"/>
</dbReference>
<evidence type="ECO:0000256" key="6">
    <source>
        <dbReference type="ARBA" id="ARBA00022822"/>
    </source>
</evidence>